<protein>
    <submittedName>
        <fullName evidence="2">Uncharacterized protein</fullName>
    </submittedName>
</protein>
<organism evidence="2">
    <name type="scientific">Kwoniella pini CBS 10737</name>
    <dbReference type="NCBI Taxonomy" id="1296096"/>
    <lineage>
        <taxon>Eukaryota</taxon>
        <taxon>Fungi</taxon>
        <taxon>Dikarya</taxon>
        <taxon>Basidiomycota</taxon>
        <taxon>Agaricomycotina</taxon>
        <taxon>Tremellomycetes</taxon>
        <taxon>Tremellales</taxon>
        <taxon>Cryptococcaceae</taxon>
        <taxon>Kwoniella</taxon>
    </lineage>
</organism>
<feature type="region of interest" description="Disordered" evidence="1">
    <location>
        <begin position="739"/>
        <end position="774"/>
    </location>
</feature>
<reference evidence="2" key="1">
    <citation type="submission" date="2013-07" db="EMBL/GenBank/DDBJ databases">
        <title>The Genome Sequence of Cryptococcus pinus CBS10737.</title>
        <authorList>
            <consortium name="The Broad Institute Genome Sequencing Platform"/>
            <person name="Cuomo C."/>
            <person name="Litvintseva A."/>
            <person name="Chen Y."/>
            <person name="Heitman J."/>
            <person name="Sun S."/>
            <person name="Springer D."/>
            <person name="Dromer F."/>
            <person name="Young S.K."/>
            <person name="Zeng Q."/>
            <person name="Gargeya S."/>
            <person name="Fitzgerald M."/>
            <person name="Abouelleil A."/>
            <person name="Alvarado L."/>
            <person name="Berlin A.M."/>
            <person name="Chapman S.B."/>
            <person name="Dewar J."/>
            <person name="Goldberg J."/>
            <person name="Griggs A."/>
            <person name="Gujja S."/>
            <person name="Hansen M."/>
            <person name="Howarth C."/>
            <person name="Imamovic A."/>
            <person name="Larimer J."/>
            <person name="McCowan C."/>
            <person name="Murphy C."/>
            <person name="Pearson M."/>
            <person name="Priest M."/>
            <person name="Roberts A."/>
            <person name="Saif S."/>
            <person name="Shea T."/>
            <person name="Sykes S."/>
            <person name="Wortman J."/>
            <person name="Nusbaum C."/>
            <person name="Birren B."/>
        </authorList>
    </citation>
    <scope>NUCLEOTIDE SEQUENCE [LARGE SCALE GENOMIC DNA]</scope>
    <source>
        <strain evidence="2">CBS 10737</strain>
    </source>
</reference>
<keyword evidence="4" id="KW-1185">Reference proteome</keyword>
<feature type="compositionally biased region" description="Polar residues" evidence="1">
    <location>
        <begin position="594"/>
        <end position="605"/>
    </location>
</feature>
<feature type="compositionally biased region" description="Polar residues" evidence="1">
    <location>
        <begin position="31"/>
        <end position="40"/>
    </location>
</feature>
<feature type="region of interest" description="Disordered" evidence="1">
    <location>
        <begin position="320"/>
        <end position="361"/>
    </location>
</feature>
<reference evidence="2" key="3">
    <citation type="submission" date="2016-07" db="EMBL/GenBank/DDBJ databases">
        <title>Evolution of pathogenesis and genome organization in the Tremellales.</title>
        <authorList>
            <person name="Cuomo C."/>
            <person name="Litvintseva A."/>
            <person name="Heitman J."/>
            <person name="Chen Y."/>
            <person name="Sun S."/>
            <person name="Springer D."/>
            <person name="Dromer F."/>
            <person name="Young S."/>
            <person name="Zeng Q."/>
            <person name="Chapman S."/>
            <person name="Gujja S."/>
            <person name="Saif S."/>
            <person name="Birren B."/>
        </authorList>
    </citation>
    <scope>NUCLEOTIDE SEQUENCE</scope>
    <source>
        <strain evidence="2">CBS 10737</strain>
    </source>
</reference>
<feature type="region of interest" description="Disordered" evidence="1">
    <location>
        <begin position="1"/>
        <end position="57"/>
    </location>
</feature>
<dbReference type="KEGG" id="kpin:30174146"/>
<evidence type="ECO:0000313" key="2">
    <source>
        <dbReference type="EMBL" id="OCF47913.1"/>
    </source>
</evidence>
<dbReference type="GeneID" id="30174146"/>
<feature type="region of interest" description="Disordered" evidence="1">
    <location>
        <begin position="980"/>
        <end position="999"/>
    </location>
</feature>
<dbReference type="EMBL" id="KI894014">
    <property type="protein sequence ID" value="OCF47913.1"/>
    <property type="molecule type" value="Genomic_DNA"/>
</dbReference>
<sequence length="999" mass="108251">MTLPHNGSTAPAITSPELAWPSRPIARPSPLSDTPSTNSFDGYPSSYPSSKASTSTALSIATSGVMRRSGSLKGKERAIDFELRIQDVEYTRTRNYGPPKKPLPPHQLGRIAQSFGIIIPNLPQTSSAAPTLKSRKPISPSLNPTSPTLPTKGRSSPLLPHSQSPIRSSPFLLSVIPPLCLLPPSKADLSPETIHRRHKKWRRGKLLPLQPTLGSMLVCIAREYGLPSTIGIGVYLVLPGHSRKDESSSSAESSFSEGNDEPNGPQISSVTWSTLFSTHLVHSASGYGGVSRSSTPSHTPMKIGIYTADTSMEYPLSPFSMIRSSTSQPDIPQHPRMKRSKSTEPPELSHSSDVSISSMNIPPTPASLGNFTIASNTHTSPNPIVGTIEFDIDLDEAEWFDNYKSSRSRNASGDKGRHRRLASEGGIKELSLVNKVSDSRPRFMKELEVNVTPVQSLAVEEDEVNPDRDLLQPDTLPQMDLLASPIELAPEEKVDIQMDQSTRLNVQEILDKRGSGIVMAEQLDDLEKMMRQLSPREIRLTSPRMLTPRMASKVANLTLPAVPRKPASKPPPASSPLAGGFTSPNPNVDYEEISQPNSAKSNGTFGSAIHLDVAQTKVEEQSNQSKAEAKSEELSKPAWPAVKHGSPGSPTIHEYFSRPAFPSTAPKEQQNRNASSPASISTETLKRMKDEQEQAAGENIPAKSGEWIPRRPQRPPSPNLNHQRTLSHTLSPELVDYLHRSPPQTAGVPSPGVTSPEQRRRNRSGSISLKGLKSQISSKNLSQMFHSNPAEASSPPLPNEGKETVGLFKSGIPSENEFGLLRNGLGGGMRSVSSPMPNSANSTNTDFGPAISPEEPSTNSMNRGSSGKSRFKLWGFRSNESKDRSSKTSSSSIGRRNPSIDASTKKISEPIVDSFIHKDSFDHSNSHPDHLGHGRIPSIPNIPSSPNPTSPKSVRRKPVPGGNENEAMKNSISLHSMTSFVLEDAPKGRRTVGMMGQAQ</sequence>
<dbReference type="OrthoDB" id="2526154at2759"/>
<feature type="region of interest" description="Disordered" evidence="1">
    <location>
        <begin position="126"/>
        <end position="163"/>
    </location>
</feature>
<dbReference type="AlphaFoldDB" id="A0A1B9HXA8"/>
<feature type="compositionally biased region" description="Polar residues" evidence="1">
    <location>
        <begin position="1"/>
        <end position="12"/>
    </location>
</feature>
<reference evidence="3" key="4">
    <citation type="submission" date="2024-02" db="EMBL/GenBank/DDBJ databases">
        <title>Comparative genomics of Cryptococcus and Kwoniella reveals pathogenesis evolution and contrasting modes of karyotype evolution via chromosome fusion or intercentromeric recombination.</title>
        <authorList>
            <person name="Coelho M.A."/>
            <person name="David-Palma M."/>
            <person name="Shea T."/>
            <person name="Bowers K."/>
            <person name="McGinley-Smith S."/>
            <person name="Mohammad A.W."/>
            <person name="Gnirke A."/>
            <person name="Yurkov A.M."/>
            <person name="Nowrousian M."/>
            <person name="Sun S."/>
            <person name="Cuomo C.A."/>
            <person name="Heitman J."/>
        </authorList>
    </citation>
    <scope>NUCLEOTIDE SEQUENCE</scope>
    <source>
        <strain evidence="3">CBS 10737</strain>
    </source>
</reference>
<evidence type="ECO:0000313" key="3">
    <source>
        <dbReference type="EMBL" id="WWC73478.1"/>
    </source>
</evidence>
<dbReference type="Proteomes" id="UP000094020">
    <property type="component" value="Chromosome 11"/>
</dbReference>
<feature type="region of interest" description="Disordered" evidence="1">
    <location>
        <begin position="786"/>
        <end position="811"/>
    </location>
</feature>
<dbReference type="EMBL" id="CP144529">
    <property type="protein sequence ID" value="WWC73478.1"/>
    <property type="molecule type" value="Genomic_DNA"/>
</dbReference>
<feature type="compositionally biased region" description="Polar residues" evidence="1">
    <location>
        <begin position="831"/>
        <end position="846"/>
    </location>
</feature>
<feature type="region of interest" description="Disordered" evidence="1">
    <location>
        <begin position="829"/>
        <end position="906"/>
    </location>
</feature>
<feature type="compositionally biased region" description="Low complexity" evidence="1">
    <location>
        <begin position="248"/>
        <end position="257"/>
    </location>
</feature>
<feature type="compositionally biased region" description="Polar residues" evidence="1">
    <location>
        <begin position="349"/>
        <end position="361"/>
    </location>
</feature>
<feature type="region of interest" description="Disordered" evidence="1">
    <location>
        <begin position="918"/>
        <end position="971"/>
    </location>
</feature>
<feature type="region of interest" description="Disordered" evidence="1">
    <location>
        <begin position="246"/>
        <end position="268"/>
    </location>
</feature>
<feature type="compositionally biased region" description="Basic and acidic residues" evidence="1">
    <location>
        <begin position="918"/>
        <end position="932"/>
    </location>
</feature>
<feature type="compositionally biased region" description="Polar residues" evidence="1">
    <location>
        <begin position="855"/>
        <end position="868"/>
    </location>
</feature>
<gene>
    <name evidence="2" type="ORF">I206_05777</name>
    <name evidence="3" type="ORF">I206_107448</name>
</gene>
<reference evidence="3" key="2">
    <citation type="submission" date="2013-07" db="EMBL/GenBank/DDBJ databases">
        <authorList>
            <consortium name="The Broad Institute Genome Sequencing Platform"/>
            <person name="Cuomo C."/>
            <person name="Litvintseva A."/>
            <person name="Chen Y."/>
            <person name="Heitman J."/>
            <person name="Sun S."/>
            <person name="Springer D."/>
            <person name="Dromer F."/>
            <person name="Young S.K."/>
            <person name="Zeng Q."/>
            <person name="Gargeya S."/>
            <person name="Fitzgerald M."/>
            <person name="Abouelleil A."/>
            <person name="Alvarado L."/>
            <person name="Berlin A.M."/>
            <person name="Chapman S.B."/>
            <person name="Dewar J."/>
            <person name="Goldberg J."/>
            <person name="Griggs A."/>
            <person name="Gujja S."/>
            <person name="Hansen M."/>
            <person name="Howarth C."/>
            <person name="Imamovic A."/>
            <person name="Larimer J."/>
            <person name="McCowan C."/>
            <person name="Murphy C."/>
            <person name="Pearson M."/>
            <person name="Priest M."/>
            <person name="Roberts A."/>
            <person name="Saif S."/>
            <person name="Shea T."/>
            <person name="Sykes S."/>
            <person name="Wortman J."/>
            <person name="Nusbaum C."/>
            <person name="Birren B."/>
        </authorList>
    </citation>
    <scope>NUCLEOTIDE SEQUENCE</scope>
    <source>
        <strain evidence="3">CBS 10737</strain>
    </source>
</reference>
<feature type="region of interest" description="Disordered" evidence="1">
    <location>
        <begin position="559"/>
        <end position="724"/>
    </location>
</feature>
<evidence type="ECO:0000256" key="1">
    <source>
        <dbReference type="SAM" id="MobiDB-lite"/>
    </source>
</evidence>
<feature type="compositionally biased region" description="Polar residues" evidence="1">
    <location>
        <begin position="666"/>
        <end position="683"/>
    </location>
</feature>
<proteinExistence type="predicted"/>
<feature type="compositionally biased region" description="Low complexity" evidence="1">
    <location>
        <begin position="137"/>
        <end position="151"/>
    </location>
</feature>
<name>A0A1B9HXA8_9TREE</name>
<dbReference type="RefSeq" id="XP_019009132.1">
    <property type="nucleotide sequence ID" value="XM_019157492.1"/>
</dbReference>
<evidence type="ECO:0000313" key="4">
    <source>
        <dbReference type="Proteomes" id="UP000094020"/>
    </source>
</evidence>
<accession>A0A1B9HXA8</accession>
<feature type="compositionally biased region" description="Low complexity" evidence="1">
    <location>
        <begin position="43"/>
        <end position="57"/>
    </location>
</feature>